<evidence type="ECO:0000313" key="2">
    <source>
        <dbReference type="EMBL" id="KAK6334886.1"/>
    </source>
</evidence>
<evidence type="ECO:0000313" key="3">
    <source>
        <dbReference type="Proteomes" id="UP001313282"/>
    </source>
</evidence>
<accession>A0AAN8RDZ2</accession>
<proteinExistence type="predicted"/>
<dbReference type="EMBL" id="JAVHNR010000008">
    <property type="protein sequence ID" value="KAK6334886.1"/>
    <property type="molecule type" value="Genomic_DNA"/>
</dbReference>
<sequence>MSGSQLNGQQIKNVLSASAWIGAASPKYSNVVLTRVFEIYSKYIAANGMKITAENLIEDFGTNPSDVEPFIKAFSATKDTIGTYLYSLNFLVPLLPHPRNVPIIVPLFCVFMVMTSLAVGLRLWSRQKVAGGIRSFDWLALVGFFLTIIYGAVSVYHSQITPYQAYYDRTWDQMKEGYKAWGSRKDPKTLKSGSS</sequence>
<evidence type="ECO:0000256" key="1">
    <source>
        <dbReference type="SAM" id="Phobius"/>
    </source>
</evidence>
<keyword evidence="1" id="KW-0472">Membrane</keyword>
<reference evidence="2 3" key="1">
    <citation type="submission" date="2019-10" db="EMBL/GenBank/DDBJ databases">
        <authorList>
            <person name="Palmer J.M."/>
        </authorList>
    </citation>
    <scope>NUCLEOTIDE SEQUENCE [LARGE SCALE GENOMIC DNA]</scope>
    <source>
        <strain evidence="2 3">TWF718</strain>
    </source>
</reference>
<gene>
    <name evidence="2" type="ORF">TWF718_010331</name>
</gene>
<organism evidence="2 3">
    <name type="scientific">Orbilia javanica</name>
    <dbReference type="NCBI Taxonomy" id="47235"/>
    <lineage>
        <taxon>Eukaryota</taxon>
        <taxon>Fungi</taxon>
        <taxon>Dikarya</taxon>
        <taxon>Ascomycota</taxon>
        <taxon>Pezizomycotina</taxon>
        <taxon>Orbiliomycetes</taxon>
        <taxon>Orbiliales</taxon>
        <taxon>Orbiliaceae</taxon>
        <taxon>Orbilia</taxon>
    </lineage>
</organism>
<protein>
    <submittedName>
        <fullName evidence="2">Uncharacterized protein</fullName>
    </submittedName>
</protein>
<comment type="caution">
    <text evidence="2">The sequence shown here is derived from an EMBL/GenBank/DDBJ whole genome shotgun (WGS) entry which is preliminary data.</text>
</comment>
<keyword evidence="1" id="KW-1133">Transmembrane helix</keyword>
<feature type="transmembrane region" description="Helical" evidence="1">
    <location>
        <begin position="136"/>
        <end position="156"/>
    </location>
</feature>
<keyword evidence="1" id="KW-0812">Transmembrane</keyword>
<dbReference type="Proteomes" id="UP001313282">
    <property type="component" value="Unassembled WGS sequence"/>
</dbReference>
<dbReference type="AlphaFoldDB" id="A0AAN8RDZ2"/>
<keyword evidence="3" id="KW-1185">Reference proteome</keyword>
<feature type="transmembrane region" description="Helical" evidence="1">
    <location>
        <begin position="103"/>
        <end position="124"/>
    </location>
</feature>
<name>A0AAN8RDZ2_9PEZI</name>